<reference evidence="4 7" key="3">
    <citation type="submission" date="2019-07" db="EMBL/GenBank/DDBJ databases">
        <title>Gastrointestinal microbiota of Peromyscus leucopus, the white-footed mouse.</title>
        <authorList>
            <person name="Milovic A."/>
            <person name="Bassam K."/>
            <person name="Barbour A.G."/>
        </authorList>
    </citation>
    <scope>NUCLEOTIDE SEQUENCE [LARGE SCALE GENOMIC DNA]</scope>
    <source>
        <strain evidence="4 7">LL7</strain>
    </source>
</reference>
<evidence type="ECO:0000313" key="2">
    <source>
        <dbReference type="EMBL" id="KEK15518.1"/>
    </source>
</evidence>
<organism evidence="2 5">
    <name type="scientific">Limosilactobacillus reuteri</name>
    <name type="common">Lactobacillus reuteri</name>
    <dbReference type="NCBI Taxonomy" id="1598"/>
    <lineage>
        <taxon>Bacteria</taxon>
        <taxon>Bacillati</taxon>
        <taxon>Bacillota</taxon>
        <taxon>Bacilli</taxon>
        <taxon>Lactobacillales</taxon>
        <taxon>Lactobacillaceae</taxon>
        <taxon>Limosilactobacillus</taxon>
    </lineage>
</organism>
<evidence type="ECO:0000313" key="7">
    <source>
        <dbReference type="Proteomes" id="UP000316394"/>
    </source>
</evidence>
<dbReference type="Proteomes" id="UP000027731">
    <property type="component" value="Unassembled WGS sequence"/>
</dbReference>
<name>A0A073JMD0_LIMRT</name>
<dbReference type="PATRIC" id="fig|1598.90.peg.832"/>
<dbReference type="Proteomes" id="UP000316394">
    <property type="component" value="Chromosome"/>
</dbReference>
<dbReference type="InterPro" id="IPR029044">
    <property type="entry name" value="Nucleotide-diphossugar_trans"/>
</dbReference>
<dbReference type="InterPro" id="IPR001173">
    <property type="entry name" value="Glyco_trans_2-like"/>
</dbReference>
<dbReference type="Gene3D" id="3.90.550.10">
    <property type="entry name" value="Spore Coat Polysaccharide Biosynthesis Protein SpsA, Chain A"/>
    <property type="match status" value="1"/>
</dbReference>
<accession>A0A073JMD0</accession>
<dbReference type="PANTHER" id="PTHR43685">
    <property type="entry name" value="GLYCOSYLTRANSFERASE"/>
    <property type="match status" value="1"/>
</dbReference>
<dbReference type="EMBL" id="CP041676">
    <property type="protein sequence ID" value="QDR72110.1"/>
    <property type="molecule type" value="Genomic_DNA"/>
</dbReference>
<dbReference type="InterPro" id="IPR050834">
    <property type="entry name" value="Glycosyltransf_2"/>
</dbReference>
<dbReference type="RefSeq" id="WP_035168825.1">
    <property type="nucleotide sequence ID" value="NZ_CP041676.1"/>
</dbReference>
<dbReference type="GO" id="GO:0016740">
    <property type="term" value="F:transferase activity"/>
    <property type="evidence" value="ECO:0007669"/>
    <property type="project" value="UniProtKB-KW"/>
</dbReference>
<evidence type="ECO:0000313" key="5">
    <source>
        <dbReference type="Proteomes" id="UP000027731"/>
    </source>
</evidence>
<dbReference type="SUPFAM" id="SSF53448">
    <property type="entry name" value="Nucleotide-diphospho-sugar transferases"/>
    <property type="match status" value="1"/>
</dbReference>
<dbReference type="AlphaFoldDB" id="A0A073JMD0"/>
<dbReference type="EMBL" id="MCNS01000004">
    <property type="protein sequence ID" value="OCX49158.1"/>
    <property type="molecule type" value="Genomic_DNA"/>
</dbReference>
<protein>
    <submittedName>
        <fullName evidence="4">Glycosyltransferase family 2 protein</fullName>
    </submittedName>
</protein>
<dbReference type="Proteomes" id="UP000095141">
    <property type="component" value="Unassembled WGS sequence"/>
</dbReference>
<dbReference type="CDD" id="cd04196">
    <property type="entry name" value="GT_2_like_d"/>
    <property type="match status" value="1"/>
</dbReference>
<keyword evidence="4" id="KW-0808">Transferase</keyword>
<dbReference type="EMBL" id="JOSX01000013">
    <property type="protein sequence ID" value="KEK15518.1"/>
    <property type="molecule type" value="Genomic_DNA"/>
</dbReference>
<evidence type="ECO:0000313" key="3">
    <source>
        <dbReference type="EMBL" id="OCX49158.1"/>
    </source>
</evidence>
<proteinExistence type="predicted"/>
<reference evidence="3 6" key="2">
    <citation type="submission" date="2016-08" db="EMBL/GenBank/DDBJ databases">
        <title>Probiotic bacterium isolated from chicken gut.</title>
        <authorList>
            <person name="Levy J.L."/>
            <person name="Hassan H.M."/>
            <person name="Mendoza M.A."/>
        </authorList>
    </citation>
    <scope>NUCLEOTIDE SEQUENCE [LARGE SCALE GENOMIC DNA]</scope>
    <source>
        <strain evidence="3 6">P43</strain>
    </source>
</reference>
<evidence type="ECO:0000313" key="4">
    <source>
        <dbReference type="EMBL" id="QDR72110.1"/>
    </source>
</evidence>
<gene>
    <name evidence="3" type="ORF">BFD03_02740</name>
    <name evidence="4" type="ORF">FOD75_02825</name>
    <name evidence="2" type="ORF">LR3_07015</name>
</gene>
<reference evidence="2 5" key="1">
    <citation type="submission" date="2014-06" db="EMBL/GenBank/DDBJ databases">
        <title>Genetic determinant of reutericyclin biosynthesis of Lactobacillus reuteri.</title>
        <authorList>
            <person name="Lin X."/>
            <person name="Duar R."/>
            <person name="Walter J."/>
            <person name="Gaenzle M."/>
        </authorList>
    </citation>
    <scope>NUCLEOTIDE SEQUENCE [LARGE SCALE GENOMIC DNA]</scope>
    <source>
        <strain evidence="2 5">LTH2584</strain>
    </source>
</reference>
<dbReference type="PANTHER" id="PTHR43685:SF2">
    <property type="entry name" value="GLYCOSYLTRANSFERASE 2-LIKE DOMAIN-CONTAINING PROTEIN"/>
    <property type="match status" value="1"/>
</dbReference>
<feature type="domain" description="Glycosyltransferase 2-like" evidence="1">
    <location>
        <begin position="8"/>
        <end position="167"/>
    </location>
</feature>
<evidence type="ECO:0000313" key="6">
    <source>
        <dbReference type="Proteomes" id="UP000095141"/>
    </source>
</evidence>
<evidence type="ECO:0000259" key="1">
    <source>
        <dbReference type="Pfam" id="PF00535"/>
    </source>
</evidence>
<dbReference type="Pfam" id="PF00535">
    <property type="entry name" value="Glycos_transf_2"/>
    <property type="match status" value="1"/>
</dbReference>
<sequence length="315" mass="37353">MPKPAIAVLMSTYNGEDYLAQQIESIQNQSYKDWRLFIRDDGSNDDTVKIIEEYQRKDRRIQLINQGHIKNVGVVRSFFELLENVDADFYMFSDQDDYWLPDKIKVTLEAMQKYNFDLPNCIYTNLQIVDKELNGNEILLKRNWQAFTNVLFTNNVYGCTMMINDSLKRMIDFKQLNYQRIYMHDWWLALIAAEFGNLHFIDQATILYRQHGTNQVGATNKSIGALVRRAFNHERDRKAMQRSVNFAIEFLKEYGGKNTLKDEEYIKTYGRLNKDSNFLNNLRLVMKLPPKSIYNLKEVFYAFILVIYHKDYLTN</sequence>